<dbReference type="SUPFAM" id="SSF56399">
    <property type="entry name" value="ADP-ribosylation"/>
    <property type="match status" value="1"/>
</dbReference>
<evidence type="ECO:0000313" key="2">
    <source>
        <dbReference type="EMBL" id="MCV7022760.1"/>
    </source>
</evidence>
<reference evidence="1 3" key="1">
    <citation type="journal article" date="2016" name="Genome Announc.">
        <title>Draft Genome Sequences of Five Rapidly Growing Mycobacterium Species, M. thermoresistibile, M. fortuitum subsp. acetamidolyticum, M. canariasense, M. brisbanense, and M. novocastrense.</title>
        <authorList>
            <person name="Katahira K."/>
            <person name="Ogura Y."/>
            <person name="Gotoh Y."/>
            <person name="Hayashi T."/>
        </authorList>
    </citation>
    <scope>NUCLEOTIDE SEQUENCE [LARGE SCALE GENOMIC DNA]</scope>
    <source>
        <strain evidence="1 3">JCM18114</strain>
    </source>
</reference>
<accession>A0AAW5SGM6</accession>
<protein>
    <recommendedName>
        <fullName evidence="5">NAD(+)--protein-arginine ADP-ribosyltransferase</fullName>
    </recommendedName>
</protein>
<dbReference type="PROSITE" id="PS51996">
    <property type="entry name" value="TR_MART"/>
    <property type="match status" value="1"/>
</dbReference>
<keyword evidence="3" id="KW-1185">Reference proteome</keyword>
<dbReference type="Proteomes" id="UP001207528">
    <property type="component" value="Unassembled WGS sequence"/>
</dbReference>
<gene>
    <name evidence="2" type="ORF">H7I77_05255</name>
    <name evidence="1" type="ORF">RMCN_3466</name>
</gene>
<evidence type="ECO:0008006" key="5">
    <source>
        <dbReference type="Google" id="ProtNLM"/>
    </source>
</evidence>
<reference evidence="2" key="2">
    <citation type="submission" date="2020-07" db="EMBL/GenBank/DDBJ databases">
        <authorList>
            <person name="Pettersson B.M.F."/>
            <person name="Behra P.R.K."/>
            <person name="Ramesh M."/>
            <person name="Das S."/>
            <person name="Dasgupta S."/>
            <person name="Kirsebom L.A."/>
        </authorList>
    </citation>
    <scope>NUCLEOTIDE SEQUENCE</scope>
    <source>
        <strain evidence="2">DSM 44203</strain>
    </source>
</reference>
<dbReference type="EMBL" id="BCTA01000038">
    <property type="protein sequence ID" value="GAT10333.1"/>
    <property type="molecule type" value="Genomic_DNA"/>
</dbReference>
<comment type="caution">
    <text evidence="2">The sequence shown here is derived from an EMBL/GenBank/DDBJ whole genome shotgun (WGS) entry which is preliminary data.</text>
</comment>
<evidence type="ECO:0000313" key="3">
    <source>
        <dbReference type="Proteomes" id="UP000069773"/>
    </source>
</evidence>
<dbReference type="RefSeq" id="WP_067391611.1">
    <property type="nucleotide sequence ID" value="NZ_BCTA01000038.1"/>
</dbReference>
<proteinExistence type="predicted"/>
<dbReference type="AlphaFoldDB" id="A0AAW5SGM6"/>
<organism evidence="2 4">
    <name type="scientific">Mycolicibacterium novocastrense</name>
    <name type="common">Mycobacterium novocastrense</name>
    <dbReference type="NCBI Taxonomy" id="59813"/>
    <lineage>
        <taxon>Bacteria</taxon>
        <taxon>Bacillati</taxon>
        <taxon>Actinomycetota</taxon>
        <taxon>Actinomycetes</taxon>
        <taxon>Mycobacteriales</taxon>
        <taxon>Mycobacteriaceae</taxon>
        <taxon>Mycolicibacterium</taxon>
    </lineage>
</organism>
<reference evidence="2" key="3">
    <citation type="journal article" date="2022" name="BMC Genomics">
        <title>Comparative genome analysis of mycobacteria focusing on tRNA and non-coding RNA.</title>
        <authorList>
            <person name="Behra P.R.K."/>
            <person name="Pettersson B.M.F."/>
            <person name="Ramesh M."/>
            <person name="Das S."/>
            <person name="Dasgupta S."/>
            <person name="Kirsebom L.A."/>
        </authorList>
    </citation>
    <scope>NUCLEOTIDE SEQUENCE</scope>
    <source>
        <strain evidence="2">DSM 44203</strain>
    </source>
</reference>
<dbReference type="Proteomes" id="UP000069773">
    <property type="component" value="Unassembled WGS sequence"/>
</dbReference>
<sequence length="573" mass="61357">MCLATNDPGGPRRCSGDTRAAYQKSAVAADALTAQAQQLHTELTVRTVTEHLGAAHGPQRDELLATLTDTDVDALITACRADIRPDVDAAFAALPPHLTGAVRDTTIAEHAQIPIHRPGGLVDTTPATLLDANTAVYRTRRGDYAIAYRDGEAYKTLATASKYKTAITMANRIPVLTPLDHPPGGIDDLQQQAYQSHADTALQLATQAAYGRLPSPDEQQAFLAEHLIHARDEIVDAAATPLRTELLDATARHHHRQRLAAAEAAGQAAREAATQSGDDPEQAYATAYHHALGAPTRGGARIPHFAHHTLPAPSLGDATHNLLQHSGIRSYGTESARDYTVITRRGGDLKAWELHDVYGTLRTTPIGDLAKTHARFVNTVLTADERDALRTYTSGRHIGSGAYIQINDVFTGRTTSPTPAIANTCTHLRSAFDKYARHNTTREPVTVIRGTRVPTDYTGTPADYLATAFPVGAKVELGQVASATTRTATATRFADRGPGSYLMAIRTRDGLPVKAISANAGEDEVIIPPGTALRCVRVEPASGVERRPTVYLVAEDLVAEAESQALKSRQKAS</sequence>
<name>A0AAW5SGM6_MYCNV</name>
<dbReference type="Gene3D" id="3.90.176.10">
    <property type="entry name" value="Toxin ADP-ribosyltransferase, Chain A, domain 1"/>
    <property type="match status" value="1"/>
</dbReference>
<evidence type="ECO:0000313" key="1">
    <source>
        <dbReference type="EMBL" id="GAT10333.1"/>
    </source>
</evidence>
<evidence type="ECO:0000313" key="4">
    <source>
        <dbReference type="Proteomes" id="UP001207528"/>
    </source>
</evidence>
<dbReference type="EMBL" id="JACKTI010000020">
    <property type="protein sequence ID" value="MCV7022760.1"/>
    <property type="molecule type" value="Genomic_DNA"/>
</dbReference>